<feature type="compositionally biased region" description="Polar residues" evidence="5">
    <location>
        <begin position="997"/>
        <end position="1013"/>
    </location>
</feature>
<feature type="compositionally biased region" description="Polar residues" evidence="5">
    <location>
        <begin position="907"/>
        <end position="937"/>
    </location>
</feature>
<dbReference type="GO" id="GO:0030018">
    <property type="term" value="C:Z disc"/>
    <property type="evidence" value="ECO:0007669"/>
    <property type="project" value="TreeGrafter"/>
</dbReference>
<evidence type="ECO:0000256" key="2">
    <source>
        <dbReference type="ARBA" id="ARBA00022490"/>
    </source>
</evidence>
<dbReference type="GeneTree" id="ENSGT00950000183054"/>
<dbReference type="GeneID" id="103391249"/>
<feature type="region of interest" description="Disordered" evidence="5">
    <location>
        <begin position="844"/>
        <end position="1025"/>
    </location>
</feature>
<dbReference type="RefSeq" id="XP_008325663.1">
    <property type="nucleotide sequence ID" value="XM_008327441.3"/>
</dbReference>
<feature type="compositionally biased region" description="Low complexity" evidence="5">
    <location>
        <begin position="981"/>
        <end position="996"/>
    </location>
</feature>
<feature type="compositionally biased region" description="Polar residues" evidence="5">
    <location>
        <begin position="563"/>
        <end position="578"/>
    </location>
</feature>
<feature type="compositionally biased region" description="Low complexity" evidence="5">
    <location>
        <begin position="742"/>
        <end position="769"/>
    </location>
</feature>
<reference evidence="6" key="3">
    <citation type="submission" date="2025-09" db="UniProtKB">
        <authorList>
            <consortium name="Ensembl"/>
        </authorList>
    </citation>
    <scope>IDENTIFICATION</scope>
</reference>
<comment type="similarity">
    <text evidence="4">Belongs to the synaptopodin family.</text>
</comment>
<feature type="region of interest" description="Disordered" evidence="5">
    <location>
        <begin position="725"/>
        <end position="794"/>
    </location>
</feature>
<dbReference type="Ensembl" id="ENSCSET00000025609.1">
    <property type="protein sequence ID" value="ENSCSEP00000025272.1"/>
    <property type="gene ID" value="ENSCSEG00000016140.1"/>
</dbReference>
<accession>A0A3P8WFR5</accession>
<dbReference type="AlphaFoldDB" id="A0A3P8WFR5"/>
<dbReference type="PANTHER" id="PTHR24217:SF13">
    <property type="entry name" value="SYNAPTOPODIN"/>
    <property type="match status" value="1"/>
</dbReference>
<dbReference type="FunCoup" id="A0A3P8WFR5">
    <property type="interactions" value="486"/>
</dbReference>
<feature type="region of interest" description="Disordered" evidence="5">
    <location>
        <begin position="527"/>
        <end position="548"/>
    </location>
</feature>
<feature type="region of interest" description="Disordered" evidence="5">
    <location>
        <begin position="633"/>
        <end position="683"/>
    </location>
</feature>
<evidence type="ECO:0000256" key="3">
    <source>
        <dbReference type="ARBA" id="ARBA00022553"/>
    </source>
</evidence>
<feature type="compositionally biased region" description="Polar residues" evidence="5">
    <location>
        <begin position="844"/>
        <end position="864"/>
    </location>
</feature>
<feature type="region of interest" description="Disordered" evidence="5">
    <location>
        <begin position="1"/>
        <end position="33"/>
    </location>
</feature>
<reference evidence="6 7" key="1">
    <citation type="journal article" date="2014" name="Nat. Genet.">
        <title>Whole-genome sequence of a flatfish provides insights into ZW sex chromosome evolution and adaptation to a benthic lifestyle.</title>
        <authorList>
            <person name="Chen S."/>
            <person name="Zhang G."/>
            <person name="Shao C."/>
            <person name="Huang Q."/>
            <person name="Liu G."/>
            <person name="Zhang P."/>
            <person name="Song W."/>
            <person name="An N."/>
            <person name="Chalopin D."/>
            <person name="Volff J.N."/>
            <person name="Hong Y."/>
            <person name="Li Q."/>
            <person name="Sha Z."/>
            <person name="Zhou H."/>
            <person name="Xie M."/>
            <person name="Yu Q."/>
            <person name="Liu Y."/>
            <person name="Xiang H."/>
            <person name="Wang N."/>
            <person name="Wu K."/>
            <person name="Yang C."/>
            <person name="Zhou Q."/>
            <person name="Liao X."/>
            <person name="Yang L."/>
            <person name="Hu Q."/>
            <person name="Zhang J."/>
            <person name="Meng L."/>
            <person name="Jin L."/>
            <person name="Tian Y."/>
            <person name="Lian J."/>
            <person name="Yang J."/>
            <person name="Miao G."/>
            <person name="Liu S."/>
            <person name="Liang Z."/>
            <person name="Yan F."/>
            <person name="Li Y."/>
            <person name="Sun B."/>
            <person name="Zhang H."/>
            <person name="Zhang J."/>
            <person name="Zhu Y."/>
            <person name="Du M."/>
            <person name="Zhao Y."/>
            <person name="Schartl M."/>
            <person name="Tang Q."/>
            <person name="Wang J."/>
        </authorList>
    </citation>
    <scope>NUCLEOTIDE SEQUENCE</scope>
</reference>
<dbReference type="InterPro" id="IPR051976">
    <property type="entry name" value="Synaptopodin_domain"/>
</dbReference>
<feature type="compositionally biased region" description="Low complexity" evidence="5">
    <location>
        <begin position="887"/>
        <end position="899"/>
    </location>
</feature>
<evidence type="ECO:0000313" key="7">
    <source>
        <dbReference type="Proteomes" id="UP000265120"/>
    </source>
</evidence>
<feature type="compositionally biased region" description="Basic and acidic residues" evidence="5">
    <location>
        <begin position="138"/>
        <end position="147"/>
    </location>
</feature>
<feature type="compositionally biased region" description="Pro residues" evidence="5">
    <location>
        <begin position="365"/>
        <end position="376"/>
    </location>
</feature>
<feature type="compositionally biased region" description="Polar residues" evidence="5">
    <location>
        <begin position="770"/>
        <end position="789"/>
    </location>
</feature>
<evidence type="ECO:0000313" key="6">
    <source>
        <dbReference type="Ensembl" id="ENSCSEP00000025272.1"/>
    </source>
</evidence>
<sequence>MEMKTEHAAIRRGVSWSPGGLRKPLQATQDVHTPGTECSALWGKTDFNKEQMSQKTNLTRSASLSEKELKDARVRSHLIASQLTVPSNSNSRGVQLFNRRKQRVSAFTLESSGGRSQEDKEQSVKTDPSTNKPTCAERNSEENDRNLNLKNGSTKILSPSPLRVPAVGDIMEEPNKNYHTEDLKDSIILERHFLPVKEEQEEEIQESKVEDEVFIETKRDPVVMGNVEREAKIIGGQTEPAPFTVTLNGCHSTSTSDRVSTIVNRTARPFFSPPPVQSPEATSPTMGIPPPPSYDTPPLPAFTAPQPVTFSPPPPPPSYPTPPLPAFTNQPPQAYYTSPPPMSPVKSPTSPPPSQIPASSISRYPPMPHYGPPTAPKPSTSAPEPMSERKTVSPIKTGVLEDGTTRRAARKSMFTFKEKPVVAPNPELLSLVQGVDEKKKHQHRSVPEPTSEEELMALGAEASNFLAKEEARVEEAKAPEWTSCLKSSRTKPRAEHRPEQNLTNVSGKGAELFAKRQSRMEKYVIEKQDANKMRAPSPTMSLPPSWVYPSNMPGRVKAIVKNTDISAQLSHNPKTQQVAKPKQRPKAPVPEPAPEPLENGCSKIEMDLSRHQPYQIDPSLFTFSPVQEPLKYLPKRAPQKNQKFGKPLSRHASLPSNPPTHYRPQCMSPQQMPSPRGGAEREETPVLVQPRISSAMAVLSPERESSPRCAIQAPRPTFCAKKAGLEAQTPTDSATVETCRETTQPTRTPSFTRSSSSPESTTSGTWTSSLQINCPSNTTASSANRSFTAPMSPPPVTRCLSPLTNQNTHISNTDPTPIFRPTVTSPCSPRWGSRCQSPAISKNTCSSVSNATSRPTYKSTTTFPASPPWGSRCQSPIVSQNTSTNISSSMSKPSQTTSPICPPWGSRCQSPMTSPSATTANFISPSRPSQTQSATSPVSPPWGSRCQSPMVNQSAAISSSTSKPSPTTPLTTSPMSPPWGSRSQSPAPSHSSLSFSTTKPLYTSSATSPISPSKDSRCMSPIVNNLDSKPNHRLLAKNIINAAKRKNSPSPGALSGHSFPISPLGNSHHGYDCQKSPTSPFQSRALGARSPIFTSPPPTPTQRICSPVRLYNTRSLTDSDASIESEDSGLRSPGLHSYNTCPRGWGGSLRVKRSTVSTDL</sequence>
<feature type="compositionally biased region" description="Polar residues" evidence="5">
    <location>
        <begin position="945"/>
        <end position="957"/>
    </location>
</feature>
<proteinExistence type="inferred from homology"/>
<name>A0A3P8WFR5_CYNSE</name>
<feature type="compositionally biased region" description="Pro residues" evidence="5">
    <location>
        <begin position="310"/>
        <end position="325"/>
    </location>
</feature>
<reference evidence="6" key="2">
    <citation type="submission" date="2025-08" db="UniProtKB">
        <authorList>
            <consortium name="Ensembl"/>
        </authorList>
    </citation>
    <scope>IDENTIFICATION</scope>
</reference>
<dbReference type="KEGG" id="csem:103391249"/>
<dbReference type="GO" id="GO:0015629">
    <property type="term" value="C:actin cytoskeleton"/>
    <property type="evidence" value="ECO:0007669"/>
    <property type="project" value="TreeGrafter"/>
</dbReference>
<feature type="compositionally biased region" description="Polar residues" evidence="5">
    <location>
        <begin position="327"/>
        <end position="336"/>
    </location>
</feature>
<feature type="compositionally biased region" description="Low complexity" evidence="5">
    <location>
        <begin position="664"/>
        <end position="675"/>
    </location>
</feature>
<feature type="region of interest" description="Disordered" evidence="5">
    <location>
        <begin position="107"/>
        <end position="160"/>
    </location>
</feature>
<keyword evidence="3" id="KW-0597">Phosphoprotein</keyword>
<feature type="region of interest" description="Disordered" evidence="5">
    <location>
        <begin position="266"/>
        <end position="406"/>
    </location>
</feature>
<protein>
    <submittedName>
        <fullName evidence="6">Synaptopodin</fullName>
    </submittedName>
</protein>
<evidence type="ECO:0000256" key="5">
    <source>
        <dbReference type="SAM" id="MobiDB-lite"/>
    </source>
</evidence>
<dbReference type="Proteomes" id="UP000265120">
    <property type="component" value="Chromosome 15"/>
</dbReference>
<dbReference type="OMA" id="HMSRKTN"/>
<feature type="region of interest" description="Disordered" evidence="5">
    <location>
        <begin position="1045"/>
        <end position="1137"/>
    </location>
</feature>
<feature type="region of interest" description="Disordered" evidence="5">
    <location>
        <begin position="476"/>
        <end position="510"/>
    </location>
</feature>
<dbReference type="OrthoDB" id="8943025at2759"/>
<feature type="compositionally biased region" description="Pro residues" evidence="5">
    <location>
        <begin position="287"/>
        <end position="300"/>
    </location>
</feature>
<feature type="compositionally biased region" description="Polar residues" evidence="5">
    <location>
        <begin position="872"/>
        <end position="886"/>
    </location>
</feature>
<dbReference type="GO" id="GO:0003779">
    <property type="term" value="F:actin binding"/>
    <property type="evidence" value="ECO:0007669"/>
    <property type="project" value="TreeGrafter"/>
</dbReference>
<comment type="subcellular location">
    <subcellularLocation>
        <location evidence="1">Cytoplasm</location>
    </subcellularLocation>
</comment>
<organism evidence="6 7">
    <name type="scientific">Cynoglossus semilaevis</name>
    <name type="common">Tongue sole</name>
    <dbReference type="NCBI Taxonomy" id="244447"/>
    <lineage>
        <taxon>Eukaryota</taxon>
        <taxon>Metazoa</taxon>
        <taxon>Chordata</taxon>
        <taxon>Craniata</taxon>
        <taxon>Vertebrata</taxon>
        <taxon>Euteleostomi</taxon>
        <taxon>Actinopterygii</taxon>
        <taxon>Neopterygii</taxon>
        <taxon>Teleostei</taxon>
        <taxon>Neoteleostei</taxon>
        <taxon>Acanthomorphata</taxon>
        <taxon>Carangaria</taxon>
        <taxon>Pleuronectiformes</taxon>
        <taxon>Pleuronectoidei</taxon>
        <taxon>Cynoglossidae</taxon>
        <taxon>Cynoglossinae</taxon>
        <taxon>Cynoglossus</taxon>
    </lineage>
</organism>
<keyword evidence="7" id="KW-1185">Reference proteome</keyword>
<feature type="compositionally biased region" description="Polar residues" evidence="5">
    <location>
        <begin position="148"/>
        <end position="157"/>
    </location>
</feature>
<dbReference type="InParanoid" id="A0A3P8WFR5"/>
<dbReference type="RefSeq" id="XP_024918850.1">
    <property type="nucleotide sequence ID" value="XM_025063082.1"/>
</dbReference>
<evidence type="ECO:0000256" key="4">
    <source>
        <dbReference type="ARBA" id="ARBA00038161"/>
    </source>
</evidence>
<dbReference type="GO" id="GO:0032233">
    <property type="term" value="P:positive regulation of actin filament bundle assembly"/>
    <property type="evidence" value="ECO:0007669"/>
    <property type="project" value="TreeGrafter"/>
</dbReference>
<dbReference type="PANTHER" id="PTHR24217">
    <property type="entry name" value="PUTATIVE-RELATED"/>
    <property type="match status" value="1"/>
</dbReference>
<feature type="region of interest" description="Disordered" evidence="5">
    <location>
        <begin position="563"/>
        <end position="600"/>
    </location>
</feature>
<evidence type="ECO:0000256" key="1">
    <source>
        <dbReference type="ARBA" id="ARBA00004496"/>
    </source>
</evidence>
<keyword evidence="2" id="KW-0963">Cytoplasm</keyword>
<dbReference type="GO" id="GO:0005634">
    <property type="term" value="C:nucleus"/>
    <property type="evidence" value="ECO:0007669"/>
    <property type="project" value="TreeGrafter"/>
</dbReference>
<feature type="region of interest" description="Disordered" evidence="5">
    <location>
        <begin position="432"/>
        <end position="452"/>
    </location>
</feature>
<dbReference type="CTD" id="11346"/>
<feature type="compositionally biased region" description="Low complexity" evidence="5">
    <location>
        <begin position="958"/>
        <end position="974"/>
    </location>
</feature>
<dbReference type="STRING" id="244447.ENSCSEP00000025272"/>
<feature type="compositionally biased region" description="Pro residues" evidence="5">
    <location>
        <begin position="338"/>
        <end position="355"/>
    </location>
</feature>